<dbReference type="GO" id="GO:0006355">
    <property type="term" value="P:regulation of DNA-templated transcription"/>
    <property type="evidence" value="ECO:0007669"/>
    <property type="project" value="InterPro"/>
</dbReference>
<dbReference type="EMBL" id="UGGO01000001">
    <property type="protein sequence ID" value="STQ45883.1"/>
    <property type="molecule type" value="Genomic_DNA"/>
</dbReference>
<protein>
    <submittedName>
        <fullName evidence="3">Stationary phase inducible protein CsiE</fullName>
    </submittedName>
</protein>
<dbReference type="InterPro" id="IPR050661">
    <property type="entry name" value="BglG_antiterminators"/>
</dbReference>
<dbReference type="Proteomes" id="UP000254304">
    <property type="component" value="Unassembled WGS sequence"/>
</dbReference>
<gene>
    <name evidence="3" type="ORF">NCTC12157_03634</name>
</gene>
<evidence type="ECO:0000313" key="4">
    <source>
        <dbReference type="Proteomes" id="UP000254304"/>
    </source>
</evidence>
<keyword evidence="1" id="KW-0677">Repeat</keyword>
<dbReference type="SUPFAM" id="SSF63520">
    <property type="entry name" value="PTS-regulatory domain, PRD"/>
    <property type="match status" value="1"/>
</dbReference>
<feature type="domain" description="PRD" evidence="2">
    <location>
        <begin position="234"/>
        <end position="341"/>
    </location>
</feature>
<evidence type="ECO:0000313" key="3">
    <source>
        <dbReference type="EMBL" id="STQ45883.1"/>
    </source>
</evidence>
<dbReference type="InterPro" id="IPR011608">
    <property type="entry name" value="PRD"/>
</dbReference>
<name>A0A377NG01_9GAMM</name>
<dbReference type="PROSITE" id="PS51372">
    <property type="entry name" value="PRD_2"/>
    <property type="match status" value="1"/>
</dbReference>
<dbReference type="AlphaFoldDB" id="A0A377NG01"/>
<organism evidence="3 4">
    <name type="scientific">Ewingella americana</name>
    <dbReference type="NCBI Taxonomy" id="41202"/>
    <lineage>
        <taxon>Bacteria</taxon>
        <taxon>Pseudomonadati</taxon>
        <taxon>Pseudomonadota</taxon>
        <taxon>Gammaproteobacteria</taxon>
        <taxon>Enterobacterales</taxon>
        <taxon>Yersiniaceae</taxon>
        <taxon>Ewingella</taxon>
    </lineage>
</organism>
<dbReference type="Gene3D" id="1.10.1790.10">
    <property type="entry name" value="PRD domain"/>
    <property type="match status" value="1"/>
</dbReference>
<dbReference type="InterPro" id="IPR036634">
    <property type="entry name" value="PRD_sf"/>
</dbReference>
<dbReference type="NCBIfam" id="NF008597">
    <property type="entry name" value="PRK11564.1"/>
    <property type="match status" value="1"/>
</dbReference>
<dbReference type="Pfam" id="PF00874">
    <property type="entry name" value="PRD"/>
    <property type="match status" value="1"/>
</dbReference>
<dbReference type="PANTHER" id="PTHR30185:SF14">
    <property type="entry name" value="STATIONARY PHASE-INDUCIBLE PROTEIN CSIE-RELATED"/>
    <property type="match status" value="1"/>
</dbReference>
<dbReference type="GeneID" id="78378984"/>
<dbReference type="RefSeq" id="WP_034788137.1">
    <property type="nucleotide sequence ID" value="NZ_VXKG01000001.1"/>
</dbReference>
<evidence type="ECO:0000256" key="1">
    <source>
        <dbReference type="ARBA" id="ARBA00022737"/>
    </source>
</evidence>
<accession>A0A377NG01</accession>
<proteinExistence type="predicted"/>
<reference evidence="3 4" key="1">
    <citation type="submission" date="2018-06" db="EMBL/GenBank/DDBJ databases">
        <authorList>
            <consortium name="Pathogen Informatics"/>
            <person name="Doyle S."/>
        </authorList>
    </citation>
    <scope>NUCLEOTIDE SEQUENCE [LARGE SCALE GENOMIC DNA]</scope>
    <source>
        <strain evidence="3 4">NCTC12157</strain>
    </source>
</reference>
<dbReference type="PANTHER" id="PTHR30185">
    <property type="entry name" value="CRYPTIC BETA-GLUCOSIDE BGL OPERON ANTITERMINATOR"/>
    <property type="match status" value="1"/>
</dbReference>
<evidence type="ECO:0000259" key="2">
    <source>
        <dbReference type="PROSITE" id="PS51372"/>
    </source>
</evidence>
<sequence>MSLDTAPVPELSGQQRRCHVLLMLYAPLPAMQLETISQINGTDLPTTRQDLADVHRDINRLHRLNILEFGESACQLQGELLDLRLCLFHGLRRALRTSPAFINQHFSPWLQQALAPYRFADSHFYEHELNRLISQCAAQLSREFSERDQTFLRVYLQYCLWQNLSQGDNSFEPAKLTDLQCQWLREKPEFTAASRLFTQLQHISGGQLAEGERDFFTLLLRLLKNHQYSSSGSSEDEQLTQQVARLIANFQEVAGMKFSSDEGLTRQLFAHLGPAIERCHFAIGIDNLLQDEVTRMYPRLVRTTREALEDFQLEYQIRLSEEEVGLVAVTFGAWLMQGNALHEKQILLLTDDNPQLEEAVEQQIREATLLPLNIQYQTLAEFQQLGAPAGVAMIVTPYATQITDADPLVIHTQLPLAKEQRKRIRSLLEAH</sequence>